<dbReference type="Proteomes" id="UP001164929">
    <property type="component" value="Chromosome 4"/>
</dbReference>
<evidence type="ECO:0000256" key="1">
    <source>
        <dbReference type="SAM" id="MobiDB-lite"/>
    </source>
</evidence>
<proteinExistence type="predicted"/>
<gene>
    <name evidence="2" type="ORF">NC653_010487</name>
</gene>
<protein>
    <submittedName>
        <fullName evidence="2">Uncharacterized protein</fullName>
    </submittedName>
</protein>
<evidence type="ECO:0000313" key="2">
    <source>
        <dbReference type="EMBL" id="KAJ6999756.1"/>
    </source>
</evidence>
<comment type="caution">
    <text evidence="2">The sequence shown here is derived from an EMBL/GenBank/DDBJ whole genome shotgun (WGS) entry which is preliminary data.</text>
</comment>
<dbReference type="EMBL" id="JAQIZT010000004">
    <property type="protein sequence ID" value="KAJ6999756.1"/>
    <property type="molecule type" value="Genomic_DNA"/>
</dbReference>
<evidence type="ECO:0000313" key="3">
    <source>
        <dbReference type="Proteomes" id="UP001164929"/>
    </source>
</evidence>
<organism evidence="2 3">
    <name type="scientific">Populus alba x Populus x berolinensis</name>
    <dbReference type="NCBI Taxonomy" id="444605"/>
    <lineage>
        <taxon>Eukaryota</taxon>
        <taxon>Viridiplantae</taxon>
        <taxon>Streptophyta</taxon>
        <taxon>Embryophyta</taxon>
        <taxon>Tracheophyta</taxon>
        <taxon>Spermatophyta</taxon>
        <taxon>Magnoliopsida</taxon>
        <taxon>eudicotyledons</taxon>
        <taxon>Gunneridae</taxon>
        <taxon>Pentapetalae</taxon>
        <taxon>rosids</taxon>
        <taxon>fabids</taxon>
        <taxon>Malpighiales</taxon>
        <taxon>Salicaceae</taxon>
        <taxon>Saliceae</taxon>
        <taxon>Populus</taxon>
    </lineage>
</organism>
<name>A0AAD6QZW5_9ROSI</name>
<keyword evidence="3" id="KW-1185">Reference proteome</keyword>
<sequence>MGIEIENNSNRVSTTTQTFMYGTLKRGFSNHGPIPSQPSKRHQVSPGHWRVIRCVKVGVARLDELEGTSGITTRGC</sequence>
<feature type="region of interest" description="Disordered" evidence="1">
    <location>
        <begin position="24"/>
        <end position="45"/>
    </location>
</feature>
<reference evidence="2 3" key="1">
    <citation type="journal article" date="2023" name="Mol. Ecol. Resour.">
        <title>Chromosome-level genome assembly of a triploid poplar Populus alba 'Berolinensis'.</title>
        <authorList>
            <person name="Chen S."/>
            <person name="Yu Y."/>
            <person name="Wang X."/>
            <person name="Wang S."/>
            <person name="Zhang T."/>
            <person name="Zhou Y."/>
            <person name="He R."/>
            <person name="Meng N."/>
            <person name="Wang Y."/>
            <person name="Liu W."/>
            <person name="Liu Z."/>
            <person name="Liu J."/>
            <person name="Guo Q."/>
            <person name="Huang H."/>
            <person name="Sederoff R.R."/>
            <person name="Wang G."/>
            <person name="Qu G."/>
            <person name="Chen S."/>
        </authorList>
    </citation>
    <scope>NUCLEOTIDE SEQUENCE [LARGE SCALE GENOMIC DNA]</scope>
    <source>
        <strain evidence="2">SC-2020</strain>
    </source>
</reference>
<dbReference type="AlphaFoldDB" id="A0AAD6QZW5"/>
<accession>A0AAD6QZW5</accession>